<dbReference type="EMBL" id="GBXM01094854">
    <property type="protein sequence ID" value="JAH13723.1"/>
    <property type="molecule type" value="Transcribed_RNA"/>
</dbReference>
<organism evidence="1">
    <name type="scientific">Anguilla anguilla</name>
    <name type="common">European freshwater eel</name>
    <name type="synonym">Muraena anguilla</name>
    <dbReference type="NCBI Taxonomy" id="7936"/>
    <lineage>
        <taxon>Eukaryota</taxon>
        <taxon>Metazoa</taxon>
        <taxon>Chordata</taxon>
        <taxon>Craniata</taxon>
        <taxon>Vertebrata</taxon>
        <taxon>Euteleostomi</taxon>
        <taxon>Actinopterygii</taxon>
        <taxon>Neopterygii</taxon>
        <taxon>Teleostei</taxon>
        <taxon>Anguilliformes</taxon>
        <taxon>Anguillidae</taxon>
        <taxon>Anguilla</taxon>
    </lineage>
</organism>
<dbReference type="AlphaFoldDB" id="A0A0E9QCB8"/>
<proteinExistence type="predicted"/>
<name>A0A0E9QCB8_ANGAN</name>
<sequence length="53" mass="6256">MSLWRSVGWDYTIPLKKKQKVFCKQETKASCKRNSSPHSLLKPRLLVSEYETE</sequence>
<evidence type="ECO:0000313" key="1">
    <source>
        <dbReference type="EMBL" id="JAH13723.1"/>
    </source>
</evidence>
<accession>A0A0E9QCB8</accession>
<reference evidence="1" key="1">
    <citation type="submission" date="2014-11" db="EMBL/GenBank/DDBJ databases">
        <authorList>
            <person name="Amaro Gonzalez C."/>
        </authorList>
    </citation>
    <scope>NUCLEOTIDE SEQUENCE</scope>
</reference>
<reference evidence="1" key="2">
    <citation type="journal article" date="2015" name="Fish Shellfish Immunol.">
        <title>Early steps in the European eel (Anguilla anguilla)-Vibrio vulnificus interaction in the gills: Role of the RtxA13 toxin.</title>
        <authorList>
            <person name="Callol A."/>
            <person name="Pajuelo D."/>
            <person name="Ebbesson L."/>
            <person name="Teles M."/>
            <person name="MacKenzie S."/>
            <person name="Amaro C."/>
        </authorList>
    </citation>
    <scope>NUCLEOTIDE SEQUENCE</scope>
</reference>
<protein>
    <submittedName>
        <fullName evidence="1">Uncharacterized protein</fullName>
    </submittedName>
</protein>